<dbReference type="PANTHER" id="PTHR43639:SF1">
    <property type="entry name" value="SHORT-CHAIN DEHYDROGENASE_REDUCTASE FAMILY PROTEIN"/>
    <property type="match status" value="1"/>
</dbReference>
<protein>
    <submittedName>
        <fullName evidence="3">3-oxoacyl-ACP reductase</fullName>
    </submittedName>
</protein>
<evidence type="ECO:0000256" key="2">
    <source>
        <dbReference type="ARBA" id="ARBA00023002"/>
    </source>
</evidence>
<dbReference type="CDD" id="cd05233">
    <property type="entry name" value="SDR_c"/>
    <property type="match status" value="1"/>
</dbReference>
<organism evidence="3 4">
    <name type="scientific">Phormidium tenue NIES-30</name>
    <dbReference type="NCBI Taxonomy" id="549789"/>
    <lineage>
        <taxon>Bacteria</taxon>
        <taxon>Bacillati</taxon>
        <taxon>Cyanobacteriota</taxon>
        <taxon>Cyanophyceae</taxon>
        <taxon>Oscillatoriophycideae</taxon>
        <taxon>Oscillatoriales</taxon>
        <taxon>Oscillatoriaceae</taxon>
        <taxon>Phormidium</taxon>
    </lineage>
</organism>
<dbReference type="STRING" id="549789.NIES30_01515"/>
<accession>A0A1U7JBT0</accession>
<dbReference type="InterPro" id="IPR002347">
    <property type="entry name" value="SDR_fam"/>
</dbReference>
<dbReference type="PANTHER" id="PTHR43639">
    <property type="entry name" value="OXIDOREDUCTASE, SHORT-CHAIN DEHYDROGENASE/REDUCTASE FAMILY (AFU_ORTHOLOGUE AFUA_5G02870)"/>
    <property type="match status" value="1"/>
</dbReference>
<dbReference type="Gene3D" id="3.40.50.720">
    <property type="entry name" value="NAD(P)-binding Rossmann-like Domain"/>
    <property type="match status" value="1"/>
</dbReference>
<dbReference type="SUPFAM" id="SSF51735">
    <property type="entry name" value="NAD(P)-binding Rossmann-fold domains"/>
    <property type="match status" value="1"/>
</dbReference>
<dbReference type="InterPro" id="IPR036291">
    <property type="entry name" value="NAD(P)-bd_dom_sf"/>
</dbReference>
<proteinExistence type="inferred from homology"/>
<dbReference type="GO" id="GO:0016491">
    <property type="term" value="F:oxidoreductase activity"/>
    <property type="evidence" value="ECO:0007669"/>
    <property type="project" value="UniProtKB-KW"/>
</dbReference>
<name>A0A1U7JBT0_9CYAN</name>
<evidence type="ECO:0000313" key="3">
    <source>
        <dbReference type="EMBL" id="OKH51221.1"/>
    </source>
</evidence>
<evidence type="ECO:0000256" key="1">
    <source>
        <dbReference type="ARBA" id="ARBA00006484"/>
    </source>
</evidence>
<dbReference type="PRINTS" id="PR00080">
    <property type="entry name" value="SDRFAMILY"/>
</dbReference>
<keyword evidence="4" id="KW-1185">Reference proteome</keyword>
<evidence type="ECO:0000313" key="4">
    <source>
        <dbReference type="Proteomes" id="UP000185557"/>
    </source>
</evidence>
<dbReference type="Pfam" id="PF13561">
    <property type="entry name" value="adh_short_C2"/>
    <property type="match status" value="1"/>
</dbReference>
<dbReference type="PRINTS" id="PR00081">
    <property type="entry name" value="GDHRDH"/>
</dbReference>
<comment type="caution">
    <text evidence="3">The sequence shown here is derived from an EMBL/GenBank/DDBJ whole genome shotgun (WGS) entry which is preliminary data.</text>
</comment>
<gene>
    <name evidence="3" type="ORF">NIES30_01515</name>
</gene>
<reference evidence="3 4" key="1">
    <citation type="submission" date="2016-11" db="EMBL/GenBank/DDBJ databases">
        <title>Draft Genome Sequences of Nine Cyanobacterial Strains from Diverse Habitats.</title>
        <authorList>
            <person name="Zhu T."/>
            <person name="Hou S."/>
            <person name="Lu X."/>
            <person name="Hess W.R."/>
        </authorList>
    </citation>
    <scope>NUCLEOTIDE SEQUENCE [LARGE SCALE GENOMIC DNA]</scope>
    <source>
        <strain evidence="3 4">NIES-30</strain>
    </source>
</reference>
<sequence length="252" mass="26194">MIDLQGSTVLVTGASRGIGAAIARTLHGAGAAVILHYSQGEAETKQLAADLGHERTHLVQADLAVPGAALALWAQSLAWRGSVNAVINNAATMPAASVTAEWDQWAIAWQETLQVNLVAMADLCREAICHFQAQGGGTLVNLASRAAFRGDGPEFMAYAASKGGVIGLTRTIAKGFAADGVRAYAIAPGFVRTDRIEQVMAERGADYVTRDIPMGAPAEPQDIANLVAFLVAGLAPHATGATFDVNGASYFH</sequence>
<comment type="similarity">
    <text evidence="1">Belongs to the short-chain dehydrogenases/reductases (SDR) family.</text>
</comment>
<dbReference type="Proteomes" id="UP000185557">
    <property type="component" value="Unassembled WGS sequence"/>
</dbReference>
<dbReference type="AlphaFoldDB" id="A0A1U7JBT0"/>
<keyword evidence="2" id="KW-0560">Oxidoreductase</keyword>
<dbReference type="EMBL" id="MRCG01000001">
    <property type="protein sequence ID" value="OKH51221.1"/>
    <property type="molecule type" value="Genomic_DNA"/>
</dbReference>